<reference evidence="1 2" key="1">
    <citation type="journal article" date="2019" name="Commun. Biol.">
        <title>The bagworm genome reveals a unique fibroin gene that provides high tensile strength.</title>
        <authorList>
            <person name="Kono N."/>
            <person name="Nakamura H."/>
            <person name="Ohtoshi R."/>
            <person name="Tomita M."/>
            <person name="Numata K."/>
            <person name="Arakawa K."/>
        </authorList>
    </citation>
    <scope>NUCLEOTIDE SEQUENCE [LARGE SCALE GENOMIC DNA]</scope>
</reference>
<gene>
    <name evidence="1" type="ORF">EVAR_85239_1</name>
</gene>
<accession>A0A4C1W200</accession>
<dbReference type="EMBL" id="BGZK01000446">
    <property type="protein sequence ID" value="GBP44085.1"/>
    <property type="molecule type" value="Genomic_DNA"/>
</dbReference>
<name>A0A4C1W200_EUMVA</name>
<sequence>MAIVKKRLSAVKRPMRTVLVMRYPVLSPEEYSVSEDIGVYPPEVEFEFEPAPSGFSGDCPNHCATIASSRRE</sequence>
<organism evidence="1 2">
    <name type="scientific">Eumeta variegata</name>
    <name type="common">Bagworm moth</name>
    <name type="synonym">Eumeta japonica</name>
    <dbReference type="NCBI Taxonomy" id="151549"/>
    <lineage>
        <taxon>Eukaryota</taxon>
        <taxon>Metazoa</taxon>
        <taxon>Ecdysozoa</taxon>
        <taxon>Arthropoda</taxon>
        <taxon>Hexapoda</taxon>
        <taxon>Insecta</taxon>
        <taxon>Pterygota</taxon>
        <taxon>Neoptera</taxon>
        <taxon>Endopterygota</taxon>
        <taxon>Lepidoptera</taxon>
        <taxon>Glossata</taxon>
        <taxon>Ditrysia</taxon>
        <taxon>Tineoidea</taxon>
        <taxon>Psychidae</taxon>
        <taxon>Oiketicinae</taxon>
        <taxon>Eumeta</taxon>
    </lineage>
</organism>
<keyword evidence="2" id="KW-1185">Reference proteome</keyword>
<dbReference type="Proteomes" id="UP000299102">
    <property type="component" value="Unassembled WGS sequence"/>
</dbReference>
<proteinExistence type="predicted"/>
<evidence type="ECO:0000313" key="1">
    <source>
        <dbReference type="EMBL" id="GBP44085.1"/>
    </source>
</evidence>
<evidence type="ECO:0000313" key="2">
    <source>
        <dbReference type="Proteomes" id="UP000299102"/>
    </source>
</evidence>
<dbReference type="AlphaFoldDB" id="A0A4C1W200"/>
<comment type="caution">
    <text evidence="1">The sequence shown here is derived from an EMBL/GenBank/DDBJ whole genome shotgun (WGS) entry which is preliminary data.</text>
</comment>
<protein>
    <submittedName>
        <fullName evidence="1">Uncharacterized protein</fullName>
    </submittedName>
</protein>